<dbReference type="Proteomes" id="UP000829196">
    <property type="component" value="Unassembled WGS sequence"/>
</dbReference>
<reference evidence="1" key="1">
    <citation type="journal article" date="2022" name="Front. Genet.">
        <title>Chromosome-Scale Assembly of the Dendrobium nobile Genome Provides Insights Into the Molecular Mechanism of the Biosynthesis of the Medicinal Active Ingredient of Dendrobium.</title>
        <authorList>
            <person name="Xu Q."/>
            <person name="Niu S.-C."/>
            <person name="Li K.-L."/>
            <person name="Zheng P.-J."/>
            <person name="Zhang X.-J."/>
            <person name="Jia Y."/>
            <person name="Liu Y."/>
            <person name="Niu Y.-X."/>
            <person name="Yu L.-H."/>
            <person name="Chen D.-F."/>
            <person name="Zhang G.-Q."/>
        </authorList>
    </citation>
    <scope>NUCLEOTIDE SEQUENCE</scope>
    <source>
        <tissue evidence="1">Leaf</tissue>
    </source>
</reference>
<comment type="caution">
    <text evidence="1">The sequence shown here is derived from an EMBL/GenBank/DDBJ whole genome shotgun (WGS) entry which is preliminary data.</text>
</comment>
<evidence type="ECO:0000313" key="2">
    <source>
        <dbReference type="Proteomes" id="UP000829196"/>
    </source>
</evidence>
<gene>
    <name evidence="1" type="ORF">KFK09_004537</name>
</gene>
<dbReference type="EMBL" id="JAGYWB010000004">
    <property type="protein sequence ID" value="KAI0525145.1"/>
    <property type="molecule type" value="Genomic_DNA"/>
</dbReference>
<organism evidence="1 2">
    <name type="scientific">Dendrobium nobile</name>
    <name type="common">Orchid</name>
    <dbReference type="NCBI Taxonomy" id="94219"/>
    <lineage>
        <taxon>Eukaryota</taxon>
        <taxon>Viridiplantae</taxon>
        <taxon>Streptophyta</taxon>
        <taxon>Embryophyta</taxon>
        <taxon>Tracheophyta</taxon>
        <taxon>Spermatophyta</taxon>
        <taxon>Magnoliopsida</taxon>
        <taxon>Liliopsida</taxon>
        <taxon>Asparagales</taxon>
        <taxon>Orchidaceae</taxon>
        <taxon>Epidendroideae</taxon>
        <taxon>Malaxideae</taxon>
        <taxon>Dendrobiinae</taxon>
        <taxon>Dendrobium</taxon>
    </lineage>
</organism>
<proteinExistence type="predicted"/>
<dbReference type="AlphaFoldDB" id="A0A8T3C5R9"/>
<keyword evidence="2" id="KW-1185">Reference proteome</keyword>
<sequence>MSSIFGYSSWGKARLEELLLFVPLEEGSSVVYNSASKKNRKRERRLPHLVDIDGRDDEHMGSLRSDYHTSHRDPWGDEEGNIRWIFCLFSVNC</sequence>
<evidence type="ECO:0000313" key="1">
    <source>
        <dbReference type="EMBL" id="KAI0525145.1"/>
    </source>
</evidence>
<name>A0A8T3C5R9_DENNO</name>
<protein>
    <submittedName>
        <fullName evidence="1">Uncharacterized protein</fullName>
    </submittedName>
</protein>
<accession>A0A8T3C5R9</accession>